<sequence length="697" mass="77842">MIGVVPTSYAAMAHIKATELFANTIGVICEVPAVKRTDWIVTRAGTSSKNLVSSITKLCMHHRAEENFPGTRGQINVVGGANTRNDGGNSTWSARRPRRLNETVVLMQPVVSATAQEETSQYEIQYRNSSFGCLFNLWFNRYYELQPHGPGRPNLGLRDGFTAPVERYPYRPVGHRACFKQLVSLFQTKSCSGFKAASDVRQLPNVIAVPSTRYDRQIEGCARHAPRHFDGRARNGYGVKHEPNPWTSDAVVREGTFEFACTTADPVIEQVVRYKPIEQHASAAVVRRADVQDRERAWVVVAVLERDGNKQPKLKGDGERTKNYPRVPLDVFPYAVFITWASTRTCAVWSFAGDGVFRTRPLFGCPRTRISSPLRRKKKTLLCDYMHSTMLDPSMCRGREPDGDQCCCLHCTETTVVDDCTVCKSCGHIETAHPVERPKPGAVIRGLRDAGKLLSNLGSVKTSRQEAQAEMSAGLKKKRKSDTDTEPPQPGKKMKGKEREKLCFSPLFFSCLKHNPEDNKPSKPKPETTEGEDFAFGKWVLLPCGLRDGELQKTKLPPTQEMEAMQRGGLRRFPEVIRYLERKLPEGIERIPSQLWFGVIKIKQSSTVTLAGDDLPNGASLADHCQAGSASSKKHADRVLYIAELPSVAKIKIPKERYSSWDAPGTEAESEELEKFVIRRSADPISGKTLSFKKFGR</sequence>
<evidence type="ECO:0000313" key="3">
    <source>
        <dbReference type="Proteomes" id="UP001218218"/>
    </source>
</evidence>
<evidence type="ECO:0000256" key="1">
    <source>
        <dbReference type="SAM" id="MobiDB-lite"/>
    </source>
</evidence>
<protein>
    <submittedName>
        <fullName evidence="2">Uncharacterized protein</fullName>
    </submittedName>
</protein>
<organism evidence="2 3">
    <name type="scientific">Mycena albidolilacea</name>
    <dbReference type="NCBI Taxonomy" id="1033008"/>
    <lineage>
        <taxon>Eukaryota</taxon>
        <taxon>Fungi</taxon>
        <taxon>Dikarya</taxon>
        <taxon>Basidiomycota</taxon>
        <taxon>Agaricomycotina</taxon>
        <taxon>Agaricomycetes</taxon>
        <taxon>Agaricomycetidae</taxon>
        <taxon>Agaricales</taxon>
        <taxon>Marasmiineae</taxon>
        <taxon>Mycenaceae</taxon>
        <taxon>Mycena</taxon>
    </lineage>
</organism>
<accession>A0AAD6ZHZ5</accession>
<feature type="compositionally biased region" description="Polar residues" evidence="1">
    <location>
        <begin position="456"/>
        <end position="466"/>
    </location>
</feature>
<gene>
    <name evidence="2" type="ORF">DFH08DRAFT_817558</name>
</gene>
<keyword evidence="3" id="KW-1185">Reference proteome</keyword>
<name>A0AAD6ZHZ5_9AGAR</name>
<comment type="caution">
    <text evidence="2">The sequence shown here is derived from an EMBL/GenBank/DDBJ whole genome shotgun (WGS) entry which is preliminary data.</text>
</comment>
<dbReference type="AlphaFoldDB" id="A0AAD6ZHZ5"/>
<feature type="region of interest" description="Disordered" evidence="1">
    <location>
        <begin position="456"/>
        <end position="497"/>
    </location>
</feature>
<proteinExistence type="predicted"/>
<reference evidence="2" key="1">
    <citation type="submission" date="2023-03" db="EMBL/GenBank/DDBJ databases">
        <title>Massive genome expansion in bonnet fungi (Mycena s.s.) driven by repeated elements and novel gene families across ecological guilds.</title>
        <authorList>
            <consortium name="Lawrence Berkeley National Laboratory"/>
            <person name="Harder C.B."/>
            <person name="Miyauchi S."/>
            <person name="Viragh M."/>
            <person name="Kuo A."/>
            <person name="Thoen E."/>
            <person name="Andreopoulos B."/>
            <person name="Lu D."/>
            <person name="Skrede I."/>
            <person name="Drula E."/>
            <person name="Henrissat B."/>
            <person name="Morin E."/>
            <person name="Kohler A."/>
            <person name="Barry K."/>
            <person name="LaButti K."/>
            <person name="Morin E."/>
            <person name="Salamov A."/>
            <person name="Lipzen A."/>
            <person name="Mereny Z."/>
            <person name="Hegedus B."/>
            <person name="Baldrian P."/>
            <person name="Stursova M."/>
            <person name="Weitz H."/>
            <person name="Taylor A."/>
            <person name="Grigoriev I.V."/>
            <person name="Nagy L.G."/>
            <person name="Martin F."/>
            <person name="Kauserud H."/>
        </authorList>
    </citation>
    <scope>NUCLEOTIDE SEQUENCE</scope>
    <source>
        <strain evidence="2">CBHHK002</strain>
    </source>
</reference>
<dbReference type="Proteomes" id="UP001218218">
    <property type="component" value="Unassembled WGS sequence"/>
</dbReference>
<evidence type="ECO:0000313" key="2">
    <source>
        <dbReference type="EMBL" id="KAJ7323528.1"/>
    </source>
</evidence>
<dbReference type="EMBL" id="JARIHO010000046">
    <property type="protein sequence ID" value="KAJ7323528.1"/>
    <property type="molecule type" value="Genomic_DNA"/>
</dbReference>